<comment type="caution">
    <text evidence="13">The sequence shown here is derived from an EMBL/GenBank/DDBJ whole genome shotgun (WGS) entry which is preliminary data.</text>
</comment>
<protein>
    <recommendedName>
        <fullName evidence="12">Presequence translocated-associated motor subunit PAM17</fullName>
    </recommendedName>
</protein>
<evidence type="ECO:0000256" key="6">
    <source>
        <dbReference type="ARBA" id="ARBA00022927"/>
    </source>
</evidence>
<dbReference type="PANTHER" id="PTHR28021:SF1">
    <property type="entry name" value="PRESEQUENCE TRANSLOCATED-ASSOCIATED MOTOR SUBUNIT PAM17, MITOCHONDRIAL"/>
    <property type="match status" value="1"/>
</dbReference>
<keyword evidence="3 12" id="KW-0813">Transport</keyword>
<evidence type="ECO:0000256" key="12">
    <source>
        <dbReference type="RuleBase" id="RU367146"/>
    </source>
</evidence>
<sequence>MAFKFALSKFKTQTIIPKAEILQKPSIYIQHYTITTTNNTNLSSQQQEGKLTWNEYFTLRRKRRLTERFVTIPATLGGFGISFAYFASKEFDPSLIWGYDPLVVYGFGTILCGFSGLMIGPIIGSSIWKLTHRKEDKLMEKRDRDFYAHIVKNRADPLLHSLRNPAPDFYGEKIKSVSDYRKWLRKQRDIVKKGTFHLGEEN</sequence>
<dbReference type="GO" id="GO:0030150">
    <property type="term" value="P:protein import into mitochondrial matrix"/>
    <property type="evidence" value="ECO:0007669"/>
    <property type="project" value="UniProtKB-UniRule"/>
</dbReference>
<evidence type="ECO:0000256" key="3">
    <source>
        <dbReference type="ARBA" id="ARBA00022448"/>
    </source>
</evidence>
<evidence type="ECO:0000256" key="1">
    <source>
        <dbReference type="ARBA" id="ARBA00004448"/>
    </source>
</evidence>
<evidence type="ECO:0000256" key="9">
    <source>
        <dbReference type="ARBA" id="ARBA00023010"/>
    </source>
</evidence>
<keyword evidence="11 12" id="KW-0472">Membrane</keyword>
<evidence type="ECO:0000256" key="8">
    <source>
        <dbReference type="ARBA" id="ARBA00022989"/>
    </source>
</evidence>
<evidence type="ECO:0000256" key="11">
    <source>
        <dbReference type="ARBA" id="ARBA00023136"/>
    </source>
</evidence>
<dbReference type="AlphaFoldDB" id="A0A2Z6RJ90"/>
<keyword evidence="6 12" id="KW-0653">Protein transport</keyword>
<keyword evidence="8 12" id="KW-1133">Transmembrane helix</keyword>
<evidence type="ECO:0000256" key="2">
    <source>
        <dbReference type="ARBA" id="ARBA00006837"/>
    </source>
</evidence>
<keyword evidence="5 12" id="KW-0999">Mitochondrion inner membrane</keyword>
<evidence type="ECO:0000313" key="13">
    <source>
        <dbReference type="EMBL" id="GBC02928.1"/>
    </source>
</evidence>
<dbReference type="InterPro" id="IPR013875">
    <property type="entry name" value="Pam17"/>
</dbReference>
<keyword evidence="14" id="KW-1185">Reference proteome</keyword>
<dbReference type="GO" id="GO:0001405">
    <property type="term" value="C:PAM complex, Tim23 associated import motor"/>
    <property type="evidence" value="ECO:0007669"/>
    <property type="project" value="UniProtKB-UniRule"/>
</dbReference>
<feature type="transmembrane region" description="Helical" evidence="12">
    <location>
        <begin position="69"/>
        <end position="87"/>
    </location>
</feature>
<evidence type="ECO:0000313" key="14">
    <source>
        <dbReference type="Proteomes" id="UP000247702"/>
    </source>
</evidence>
<dbReference type="Pfam" id="PF08566">
    <property type="entry name" value="Pam17"/>
    <property type="match status" value="1"/>
</dbReference>
<dbReference type="Proteomes" id="UP000247702">
    <property type="component" value="Unassembled WGS sequence"/>
</dbReference>
<comment type="subunit">
    <text evidence="12">Component of the PAM complex.</text>
</comment>
<dbReference type="STRING" id="94130.A0A2Z6RJ90"/>
<feature type="transmembrane region" description="Helical" evidence="12">
    <location>
        <begin position="102"/>
        <end position="124"/>
    </location>
</feature>
<keyword evidence="7" id="KW-0809">Transit peptide</keyword>
<reference evidence="13 14" key="1">
    <citation type="submission" date="2017-11" db="EMBL/GenBank/DDBJ databases">
        <title>The genome of Rhizophagus clarus HR1 reveals common genetic basis of auxotrophy among arbuscular mycorrhizal fungi.</title>
        <authorList>
            <person name="Kobayashi Y."/>
        </authorList>
    </citation>
    <scope>NUCLEOTIDE SEQUENCE [LARGE SCALE GENOMIC DNA]</scope>
    <source>
        <strain evidence="13 14">HR1</strain>
    </source>
</reference>
<comment type="subcellular location">
    <subcellularLocation>
        <location evidence="1 12">Mitochondrion inner membrane</location>
        <topology evidence="1 12">Multi-pass membrane protein</topology>
    </subcellularLocation>
</comment>
<keyword evidence="9 12" id="KW-0811">Translocation</keyword>
<proteinExistence type="inferred from homology"/>
<comment type="function">
    <text evidence="12">Component of the PAM complex, a complex required for the translocation of transit peptide-containing proteins from the inner membrane into the mitochondrial matrix in an ATP-dependent manner.</text>
</comment>
<keyword evidence="4 12" id="KW-0812">Transmembrane</keyword>
<evidence type="ECO:0000256" key="4">
    <source>
        <dbReference type="ARBA" id="ARBA00022692"/>
    </source>
</evidence>
<evidence type="ECO:0000256" key="10">
    <source>
        <dbReference type="ARBA" id="ARBA00023128"/>
    </source>
</evidence>
<evidence type="ECO:0000256" key="7">
    <source>
        <dbReference type="ARBA" id="ARBA00022946"/>
    </source>
</evidence>
<keyword evidence="10 12" id="KW-0496">Mitochondrion</keyword>
<dbReference type="PANTHER" id="PTHR28021">
    <property type="entry name" value="PRESEQUENCE TRANSLOCATED-ASSOCIATED MOTOR SUBUNIT PAM17, MITOCHONDRIAL"/>
    <property type="match status" value="1"/>
</dbReference>
<dbReference type="EMBL" id="BEXD01003859">
    <property type="protein sequence ID" value="GBC02928.1"/>
    <property type="molecule type" value="Genomic_DNA"/>
</dbReference>
<organism evidence="13 14">
    <name type="scientific">Rhizophagus clarus</name>
    <dbReference type="NCBI Taxonomy" id="94130"/>
    <lineage>
        <taxon>Eukaryota</taxon>
        <taxon>Fungi</taxon>
        <taxon>Fungi incertae sedis</taxon>
        <taxon>Mucoromycota</taxon>
        <taxon>Glomeromycotina</taxon>
        <taxon>Glomeromycetes</taxon>
        <taxon>Glomerales</taxon>
        <taxon>Glomeraceae</taxon>
        <taxon>Rhizophagus</taxon>
    </lineage>
</organism>
<comment type="similarity">
    <text evidence="2 12">Belongs to the PAM17 family.</text>
</comment>
<name>A0A2Z6RJ90_9GLOM</name>
<gene>
    <name evidence="13" type="ORF">RclHR1_00490014</name>
</gene>
<evidence type="ECO:0000256" key="5">
    <source>
        <dbReference type="ARBA" id="ARBA00022792"/>
    </source>
</evidence>
<accession>A0A2Z6RJ90</accession>